<dbReference type="SUPFAM" id="SSF51182">
    <property type="entry name" value="RmlC-like cupins"/>
    <property type="match status" value="1"/>
</dbReference>
<dbReference type="RefSeq" id="WP_381502224.1">
    <property type="nucleotide sequence ID" value="NZ_JBHUOM010000012.1"/>
</dbReference>
<dbReference type="Gene3D" id="2.60.120.10">
    <property type="entry name" value="Jelly Rolls"/>
    <property type="match status" value="2"/>
</dbReference>
<protein>
    <submittedName>
        <fullName evidence="1">Pirin</fullName>
    </submittedName>
</protein>
<dbReference type="EMBL" id="JBHUOM010000012">
    <property type="protein sequence ID" value="MFD2935045.1"/>
    <property type="molecule type" value="Genomic_DNA"/>
</dbReference>
<dbReference type="PANTHER" id="PTHR43212:SF3">
    <property type="entry name" value="QUERCETIN 2,3-DIOXYGENASE"/>
    <property type="match status" value="1"/>
</dbReference>
<dbReference type="PANTHER" id="PTHR43212">
    <property type="entry name" value="QUERCETIN 2,3-DIOXYGENASE"/>
    <property type="match status" value="1"/>
</dbReference>
<comment type="caution">
    <text evidence="1">The sequence shown here is derived from an EMBL/GenBank/DDBJ whole genome shotgun (WGS) entry which is preliminary data.</text>
</comment>
<evidence type="ECO:0000313" key="1">
    <source>
        <dbReference type="EMBL" id="MFD2935045.1"/>
    </source>
</evidence>
<proteinExistence type="predicted"/>
<organism evidence="1 2">
    <name type="scientific">Spirosoma flavum</name>
    <dbReference type="NCBI Taxonomy" id="2048557"/>
    <lineage>
        <taxon>Bacteria</taxon>
        <taxon>Pseudomonadati</taxon>
        <taxon>Bacteroidota</taxon>
        <taxon>Cytophagia</taxon>
        <taxon>Cytophagales</taxon>
        <taxon>Cytophagaceae</taxon>
        <taxon>Spirosoma</taxon>
    </lineage>
</organism>
<keyword evidence="2" id="KW-1185">Reference proteome</keyword>
<dbReference type="Proteomes" id="UP001597512">
    <property type="component" value="Unassembled WGS sequence"/>
</dbReference>
<evidence type="ECO:0000313" key="2">
    <source>
        <dbReference type="Proteomes" id="UP001597512"/>
    </source>
</evidence>
<accession>A0ABW6ALJ3</accession>
<dbReference type="InterPro" id="IPR014710">
    <property type="entry name" value="RmlC-like_jellyroll"/>
</dbReference>
<dbReference type="InterPro" id="IPR012093">
    <property type="entry name" value="Pirin"/>
</dbReference>
<dbReference type="InterPro" id="IPR011051">
    <property type="entry name" value="RmlC_Cupin_sf"/>
</dbReference>
<name>A0ABW6ALJ3_9BACT</name>
<reference evidence="2" key="1">
    <citation type="journal article" date="2019" name="Int. J. Syst. Evol. Microbiol.">
        <title>The Global Catalogue of Microorganisms (GCM) 10K type strain sequencing project: providing services to taxonomists for standard genome sequencing and annotation.</title>
        <authorList>
            <consortium name="The Broad Institute Genomics Platform"/>
            <consortium name="The Broad Institute Genome Sequencing Center for Infectious Disease"/>
            <person name="Wu L."/>
            <person name="Ma J."/>
        </authorList>
    </citation>
    <scope>NUCLEOTIDE SEQUENCE [LARGE SCALE GENOMIC DNA]</scope>
    <source>
        <strain evidence="2">KCTC 52490</strain>
    </source>
</reference>
<gene>
    <name evidence="1" type="ORF">ACFS25_14730</name>
</gene>
<sequence>MNTQTQAQLYLSEQRGCTQIDYFRSYHSFNFGQYSNENKKPFGSLHVLNDDTLKASHSIKMQVDGNTDVLLLPIVGGLEYKSSLGIGFLDAGQVQIFSLANGMTYEIINPYESELINFIEIWLPNRSSIFLPKIRQIRFNLADKNKLLPLFSLNSTNLNNHQQSRGFIGKYDGRKSGIYPIEKSENGTQLTGVFVFVLSGVFEVQNRLLHERDGLSLMNIHDSDIEFEALSNEAILLLLEIPLKS</sequence>